<proteinExistence type="predicted"/>
<name>A0A4U8UBM7_9HELI</name>
<dbReference type="Proteomes" id="UP000029920">
    <property type="component" value="Unassembled WGS sequence"/>
</dbReference>
<protein>
    <submittedName>
        <fullName evidence="1">Uncharacterized protein</fullName>
    </submittedName>
</protein>
<sequence>MGQWISSKEFAESSNIGIQGLFKAIKRAFDMDKKICRIKGKILHFKYIEGVGRGGKILQIWNTPLSQKQVEAIEKGYPIKYVLEEMG</sequence>
<evidence type="ECO:0000313" key="1">
    <source>
        <dbReference type="EMBL" id="TLE12777.1"/>
    </source>
</evidence>
<comment type="caution">
    <text evidence="1">The sequence shown here is derived from an EMBL/GenBank/DDBJ whole genome shotgun (WGS) entry which is preliminary data.</text>
</comment>
<evidence type="ECO:0000313" key="2">
    <source>
        <dbReference type="Proteomes" id="UP000029920"/>
    </source>
</evidence>
<dbReference type="EMBL" id="JRPC02000072">
    <property type="protein sequence ID" value="TLE12777.1"/>
    <property type="molecule type" value="Genomic_DNA"/>
</dbReference>
<dbReference type="AlphaFoldDB" id="A0A4U8UBM7"/>
<feature type="non-terminal residue" evidence="1">
    <location>
        <position position="87"/>
    </location>
</feature>
<keyword evidence="2" id="KW-1185">Reference proteome</keyword>
<organism evidence="1 2">
    <name type="scientific">Helicobacter apodemus</name>
    <dbReference type="NCBI Taxonomy" id="135569"/>
    <lineage>
        <taxon>Bacteria</taxon>
        <taxon>Pseudomonadati</taxon>
        <taxon>Campylobacterota</taxon>
        <taxon>Epsilonproteobacteria</taxon>
        <taxon>Campylobacterales</taxon>
        <taxon>Helicobacteraceae</taxon>
        <taxon>Helicobacter</taxon>
    </lineage>
</organism>
<accession>A0A4U8UBM7</accession>
<gene>
    <name evidence="1" type="ORF">LS72_010420</name>
</gene>
<reference evidence="1 2" key="1">
    <citation type="journal article" date="2014" name="Genome Announc.">
        <title>Draft genome sequences of eight enterohepatic helicobacter species isolated from both laboratory and wild rodents.</title>
        <authorList>
            <person name="Sheh A."/>
            <person name="Shen Z."/>
            <person name="Fox J.G."/>
        </authorList>
    </citation>
    <scope>NUCLEOTIDE SEQUENCE [LARGE SCALE GENOMIC DNA]</scope>
    <source>
        <strain evidence="1 2">MIT-03-7007</strain>
    </source>
</reference>